<evidence type="ECO:0000313" key="2">
    <source>
        <dbReference type="EMBL" id="EDK34943.1"/>
    </source>
</evidence>
<name>A5N1E7_CLOK5</name>
<protein>
    <recommendedName>
        <fullName evidence="4">Tetratricopeptide repeat protein</fullName>
    </recommendedName>
</protein>
<dbReference type="SMART" id="SM00028">
    <property type="entry name" value="TPR"/>
    <property type="match status" value="3"/>
</dbReference>
<dbReference type="InterPro" id="IPR011990">
    <property type="entry name" value="TPR-like_helical_dom_sf"/>
</dbReference>
<gene>
    <name evidence="2" type="ordered locus">CKL_2934</name>
</gene>
<dbReference type="STRING" id="431943.CKL_2934"/>
<keyword evidence="3" id="KW-1185">Reference proteome</keyword>
<organism evidence="2 3">
    <name type="scientific">Clostridium kluyveri (strain ATCC 8527 / DSM 555 / NBRC 12016 / NCIMB 10680 / K1)</name>
    <dbReference type="NCBI Taxonomy" id="431943"/>
    <lineage>
        <taxon>Bacteria</taxon>
        <taxon>Bacillati</taxon>
        <taxon>Bacillota</taxon>
        <taxon>Clostridia</taxon>
        <taxon>Eubacteriales</taxon>
        <taxon>Clostridiaceae</taxon>
        <taxon>Clostridium</taxon>
    </lineage>
</organism>
<sequence length="284" mass="32445">MNKYKFKKIAIPSLILLALIVFGFGINKYNKNQSYNNLITQANKYMNSGEYDKAIAIFEQSLDYKNDPNIKRSMKLAENLKTVKSIYDSGLNLMNNKDYEGAIQQFQKIAKEYDKSYSNAQKKIQECKKSLISKNIDLANNAIKNSKYNEATEYINSILKMDSNNIEAQKLKENIDTLEKEQQNNQTVQVAQTTSSNTSTSEEVKQYVISNIFQNDTSMIANLHVGKPWVIDGVTYYGITYARNTPSQSVKLLCLDYTNKKTLSYDEMDEILAPLGKSSWDLQD</sequence>
<accession>A5N1E7</accession>
<feature type="coiled-coil region" evidence="1">
    <location>
        <begin position="161"/>
        <end position="188"/>
    </location>
</feature>
<feature type="coiled-coil region" evidence="1">
    <location>
        <begin position="103"/>
        <end position="130"/>
    </location>
</feature>
<evidence type="ECO:0000256" key="1">
    <source>
        <dbReference type="SAM" id="Coils"/>
    </source>
</evidence>
<keyword evidence="1" id="KW-0175">Coiled coil</keyword>
<proteinExistence type="predicted"/>
<dbReference type="RefSeq" id="WP_012103278.1">
    <property type="nucleotide sequence ID" value="NC_009706.1"/>
</dbReference>
<evidence type="ECO:0008006" key="4">
    <source>
        <dbReference type="Google" id="ProtNLM"/>
    </source>
</evidence>
<dbReference type="HOGENOM" id="CLU_978990_0_0_9"/>
<evidence type="ECO:0000313" key="3">
    <source>
        <dbReference type="Proteomes" id="UP000002411"/>
    </source>
</evidence>
<dbReference type="Proteomes" id="UP000002411">
    <property type="component" value="Chromosome"/>
</dbReference>
<dbReference type="SUPFAM" id="SSF48452">
    <property type="entry name" value="TPR-like"/>
    <property type="match status" value="1"/>
</dbReference>
<dbReference type="EMBL" id="CP000673">
    <property type="protein sequence ID" value="EDK34943.1"/>
    <property type="molecule type" value="Genomic_DNA"/>
</dbReference>
<dbReference type="KEGG" id="ckl:CKL_2934"/>
<dbReference type="eggNOG" id="ENOG5033M8N">
    <property type="taxonomic scope" value="Bacteria"/>
</dbReference>
<dbReference type="InterPro" id="IPR019734">
    <property type="entry name" value="TPR_rpt"/>
</dbReference>
<dbReference type="Gene3D" id="1.25.40.10">
    <property type="entry name" value="Tetratricopeptide repeat domain"/>
    <property type="match status" value="1"/>
</dbReference>
<reference evidence="2 3" key="1">
    <citation type="journal article" date="2008" name="Proc. Natl. Acad. Sci. U.S.A.">
        <title>The genome of Clostridium kluyveri, a strict anaerobe with unique metabolic features.</title>
        <authorList>
            <person name="Seedorf H."/>
            <person name="Fricke W.F."/>
            <person name="Veith B."/>
            <person name="Brueggemann H."/>
            <person name="Liesegang H."/>
            <person name="Strittmatter A."/>
            <person name="Miethke M."/>
            <person name="Buckel W."/>
            <person name="Hinderberger J."/>
            <person name="Li F."/>
            <person name="Hagemeier C."/>
            <person name="Thauer R.K."/>
            <person name="Gottschalk G."/>
        </authorList>
    </citation>
    <scope>NUCLEOTIDE SEQUENCE [LARGE SCALE GENOMIC DNA]</scope>
    <source>
        <strain evidence="3">ATCC 8527 / DSM 555 / NCIMB 10680</strain>
    </source>
</reference>
<dbReference type="AlphaFoldDB" id="A5N1E7"/>